<keyword evidence="2" id="KW-1185">Reference proteome</keyword>
<protein>
    <submittedName>
        <fullName evidence="1">Uncharacterized protein</fullName>
    </submittedName>
</protein>
<dbReference type="Proteomes" id="UP001055879">
    <property type="component" value="Linkage Group LG15"/>
</dbReference>
<dbReference type="EMBL" id="CM042061">
    <property type="protein sequence ID" value="KAI3673226.1"/>
    <property type="molecule type" value="Genomic_DNA"/>
</dbReference>
<accession>A0ACB8XSQ4</accession>
<reference evidence="2" key="1">
    <citation type="journal article" date="2022" name="Mol. Ecol. Resour.">
        <title>The genomes of chicory, endive, great burdock and yacon provide insights into Asteraceae palaeo-polyploidization history and plant inulin production.</title>
        <authorList>
            <person name="Fan W."/>
            <person name="Wang S."/>
            <person name="Wang H."/>
            <person name="Wang A."/>
            <person name="Jiang F."/>
            <person name="Liu H."/>
            <person name="Zhao H."/>
            <person name="Xu D."/>
            <person name="Zhang Y."/>
        </authorList>
    </citation>
    <scope>NUCLEOTIDE SEQUENCE [LARGE SCALE GENOMIC DNA]</scope>
    <source>
        <strain evidence="2">cv. Niubang</strain>
    </source>
</reference>
<reference evidence="1 2" key="2">
    <citation type="journal article" date="2022" name="Mol. Ecol. Resour.">
        <title>The genomes of chicory, endive, great burdock and yacon provide insights into Asteraceae paleo-polyploidization history and plant inulin production.</title>
        <authorList>
            <person name="Fan W."/>
            <person name="Wang S."/>
            <person name="Wang H."/>
            <person name="Wang A."/>
            <person name="Jiang F."/>
            <person name="Liu H."/>
            <person name="Zhao H."/>
            <person name="Xu D."/>
            <person name="Zhang Y."/>
        </authorList>
    </citation>
    <scope>NUCLEOTIDE SEQUENCE [LARGE SCALE GENOMIC DNA]</scope>
    <source>
        <strain evidence="2">cv. Niubang</strain>
    </source>
</reference>
<proteinExistence type="predicted"/>
<name>A0ACB8XSQ4_ARCLA</name>
<evidence type="ECO:0000313" key="1">
    <source>
        <dbReference type="EMBL" id="KAI3673226.1"/>
    </source>
</evidence>
<comment type="caution">
    <text evidence="1">The sequence shown here is derived from an EMBL/GenBank/DDBJ whole genome shotgun (WGS) entry which is preliminary data.</text>
</comment>
<organism evidence="1 2">
    <name type="scientific">Arctium lappa</name>
    <name type="common">Greater burdock</name>
    <name type="synonym">Lappa major</name>
    <dbReference type="NCBI Taxonomy" id="4217"/>
    <lineage>
        <taxon>Eukaryota</taxon>
        <taxon>Viridiplantae</taxon>
        <taxon>Streptophyta</taxon>
        <taxon>Embryophyta</taxon>
        <taxon>Tracheophyta</taxon>
        <taxon>Spermatophyta</taxon>
        <taxon>Magnoliopsida</taxon>
        <taxon>eudicotyledons</taxon>
        <taxon>Gunneridae</taxon>
        <taxon>Pentapetalae</taxon>
        <taxon>asterids</taxon>
        <taxon>campanulids</taxon>
        <taxon>Asterales</taxon>
        <taxon>Asteraceae</taxon>
        <taxon>Carduoideae</taxon>
        <taxon>Cardueae</taxon>
        <taxon>Arctiinae</taxon>
        <taxon>Arctium</taxon>
    </lineage>
</organism>
<gene>
    <name evidence="1" type="ORF">L6452_39342</name>
</gene>
<sequence>MRCRRRSHCNHIQGEINKRQDNDFKTEVVIEIGSSSRSTRSTTKANEDRERPRVLNTHGEKETITERIHTFHGTKDEATGECQNGSRTVARNSDFSVQG</sequence>
<evidence type="ECO:0000313" key="2">
    <source>
        <dbReference type="Proteomes" id="UP001055879"/>
    </source>
</evidence>